<organism evidence="1 2">
    <name type="scientific">Pseudomonas syringae pv. theae</name>
    <dbReference type="NCBI Taxonomy" id="103985"/>
    <lineage>
        <taxon>Bacteria</taxon>
        <taxon>Pseudomonadati</taxon>
        <taxon>Pseudomonadota</taxon>
        <taxon>Gammaproteobacteria</taxon>
        <taxon>Pseudomonadales</taxon>
        <taxon>Pseudomonadaceae</taxon>
        <taxon>Pseudomonas</taxon>
        <taxon>Pseudomonas syringae</taxon>
    </lineage>
</organism>
<protein>
    <submittedName>
        <fullName evidence="1">Putative Lipoprotein</fullName>
    </submittedName>
</protein>
<dbReference type="InterPro" id="IPR032248">
    <property type="entry name" value="DUF4823"/>
</dbReference>
<name>A0A3M5MLR4_PSESX</name>
<comment type="caution">
    <text evidence="1">The sequence shown here is derived from an EMBL/GenBank/DDBJ whole genome shotgun (WGS) entry which is preliminary data.</text>
</comment>
<evidence type="ECO:0000313" key="1">
    <source>
        <dbReference type="EMBL" id="RMT61059.1"/>
    </source>
</evidence>
<dbReference type="AlphaFoldDB" id="A0A3M5MLR4"/>
<reference evidence="1 2" key="1">
    <citation type="submission" date="2018-08" db="EMBL/GenBank/DDBJ databases">
        <title>Recombination of ecologically and evolutionarily significant loci maintains genetic cohesion in the Pseudomonas syringae species complex.</title>
        <authorList>
            <person name="Dillon M."/>
            <person name="Thakur S."/>
            <person name="Almeida R.N.D."/>
            <person name="Weir B.S."/>
            <person name="Guttman D.S."/>
        </authorList>
    </citation>
    <scope>NUCLEOTIDE SEQUENCE [LARGE SCALE GENOMIC DNA]</scope>
    <source>
        <strain evidence="1 2">ICMP 3934</strain>
    </source>
</reference>
<gene>
    <name evidence="1" type="ORF">ALP44_100140</name>
</gene>
<proteinExistence type="predicted"/>
<sequence length="238" mass="26486">MVHGTCFQALLLAASEMARKLHPTTIRRFSVTGIWEGMMRSLILLLTLLALSGCMKVSDMGEGVREQFSDAGLLDHSSTRRTANWRVQPDSFIYIAQGAFVPPGRAYPRPNVVAEEAFKGFIEYFPMVRRARAPLGLDEAMVEARSAGAHYLLYTRFAKADDRIGNGDQWSDQEAVDRLGVDSGVIQLMLIETSTRYLIDSARIRSRGGLLTLYDTSPEDLLGPPLEDYARTLLGVER</sequence>
<keyword evidence="1" id="KW-0449">Lipoprotein</keyword>
<dbReference type="Pfam" id="PF16105">
    <property type="entry name" value="DUF4823"/>
    <property type="match status" value="1"/>
</dbReference>
<dbReference type="Proteomes" id="UP000282636">
    <property type="component" value="Unassembled WGS sequence"/>
</dbReference>
<dbReference type="EMBL" id="RBTL01000283">
    <property type="protein sequence ID" value="RMT61059.1"/>
    <property type="molecule type" value="Genomic_DNA"/>
</dbReference>
<evidence type="ECO:0000313" key="2">
    <source>
        <dbReference type="Proteomes" id="UP000282636"/>
    </source>
</evidence>
<accession>A0A3M5MLR4</accession>